<name>A0A0P1AQK3_PLAHL</name>
<evidence type="ECO:0000313" key="3">
    <source>
        <dbReference type="Proteomes" id="UP000054928"/>
    </source>
</evidence>
<dbReference type="RefSeq" id="XP_024579760.1">
    <property type="nucleotide sequence ID" value="XM_024729377.1"/>
</dbReference>
<accession>A0A0P1AQK3</accession>
<dbReference type="AlphaFoldDB" id="A0A0P1AQK3"/>
<feature type="compositionally biased region" description="Polar residues" evidence="1">
    <location>
        <begin position="61"/>
        <end position="70"/>
    </location>
</feature>
<organism evidence="2 3">
    <name type="scientific">Plasmopara halstedii</name>
    <name type="common">Downy mildew of sunflower</name>
    <dbReference type="NCBI Taxonomy" id="4781"/>
    <lineage>
        <taxon>Eukaryota</taxon>
        <taxon>Sar</taxon>
        <taxon>Stramenopiles</taxon>
        <taxon>Oomycota</taxon>
        <taxon>Peronosporomycetes</taxon>
        <taxon>Peronosporales</taxon>
        <taxon>Peronosporaceae</taxon>
        <taxon>Plasmopara</taxon>
    </lineage>
</organism>
<dbReference type="EMBL" id="CCYD01000666">
    <property type="protein sequence ID" value="CEG43391.1"/>
    <property type="molecule type" value="Genomic_DNA"/>
</dbReference>
<reference evidence="3" key="1">
    <citation type="submission" date="2014-09" db="EMBL/GenBank/DDBJ databases">
        <authorList>
            <person name="Sharma Rahul"/>
            <person name="Thines Marco"/>
        </authorList>
    </citation>
    <scope>NUCLEOTIDE SEQUENCE [LARGE SCALE GENOMIC DNA]</scope>
</reference>
<protein>
    <submittedName>
        <fullName evidence="2">Uncharacterized protein</fullName>
    </submittedName>
</protein>
<evidence type="ECO:0000256" key="1">
    <source>
        <dbReference type="SAM" id="MobiDB-lite"/>
    </source>
</evidence>
<evidence type="ECO:0000313" key="2">
    <source>
        <dbReference type="EMBL" id="CEG43391.1"/>
    </source>
</evidence>
<sequence>MSISFNCTVSTEGDCTMRIRFVPLRRSKNFYRDVTDERGHIGPFRPGVEVAISPKSKRQSHILSSRSPHE</sequence>
<proteinExistence type="predicted"/>
<dbReference type="Proteomes" id="UP000054928">
    <property type="component" value="Unassembled WGS sequence"/>
</dbReference>
<feature type="region of interest" description="Disordered" evidence="1">
    <location>
        <begin position="45"/>
        <end position="70"/>
    </location>
</feature>
<keyword evidence="3" id="KW-1185">Reference proteome</keyword>
<dbReference type="GeneID" id="36408643"/>